<evidence type="ECO:0000256" key="5">
    <source>
        <dbReference type="SAM" id="Phobius"/>
    </source>
</evidence>
<evidence type="ECO:0000256" key="3">
    <source>
        <dbReference type="ARBA" id="ARBA00022729"/>
    </source>
</evidence>
<evidence type="ECO:0000259" key="7">
    <source>
        <dbReference type="Pfam" id="PF17210"/>
    </source>
</evidence>
<feature type="region of interest" description="Disordered" evidence="4">
    <location>
        <begin position="940"/>
        <end position="1068"/>
    </location>
</feature>
<dbReference type="PANTHER" id="PTHR23303">
    <property type="entry name" value="CARBOXYPEPTIDASE REGULATORY REGION-CONTAINING"/>
    <property type="match status" value="1"/>
</dbReference>
<evidence type="ECO:0000313" key="8">
    <source>
        <dbReference type="EMBL" id="MFC5663045.1"/>
    </source>
</evidence>
<feature type="domain" description="SD-repeat containing protein B" evidence="7">
    <location>
        <begin position="865"/>
        <end position="985"/>
    </location>
</feature>
<evidence type="ECO:0000256" key="1">
    <source>
        <dbReference type="ARBA" id="ARBA00004613"/>
    </source>
</evidence>
<comment type="caution">
    <text evidence="8">The sequence shown here is derived from an EMBL/GenBank/DDBJ whole genome shotgun (WGS) entry which is preliminary data.</text>
</comment>
<keyword evidence="2" id="KW-0964">Secreted</keyword>
<keyword evidence="9" id="KW-1185">Reference proteome</keyword>
<keyword evidence="5" id="KW-0812">Transmembrane</keyword>
<evidence type="ECO:0000313" key="9">
    <source>
        <dbReference type="Proteomes" id="UP001595975"/>
    </source>
</evidence>
<proteinExistence type="predicted"/>
<gene>
    <name evidence="8" type="ORF">ACFP3U_08625</name>
</gene>
<dbReference type="InterPro" id="IPR001434">
    <property type="entry name" value="OmcB-like_DUF11"/>
</dbReference>
<dbReference type="InterPro" id="IPR013783">
    <property type="entry name" value="Ig-like_fold"/>
</dbReference>
<keyword evidence="5" id="KW-0472">Membrane</keyword>
<dbReference type="InterPro" id="IPR047589">
    <property type="entry name" value="DUF11_rpt"/>
</dbReference>
<feature type="compositionally biased region" description="Low complexity" evidence="4">
    <location>
        <begin position="989"/>
        <end position="1052"/>
    </location>
</feature>
<evidence type="ECO:0000259" key="6">
    <source>
        <dbReference type="Pfam" id="PF01345"/>
    </source>
</evidence>
<accession>A0ABW0WXU6</accession>
<evidence type="ECO:0000256" key="2">
    <source>
        <dbReference type="ARBA" id="ARBA00022525"/>
    </source>
</evidence>
<evidence type="ECO:0000256" key="4">
    <source>
        <dbReference type="SAM" id="MobiDB-lite"/>
    </source>
</evidence>
<sequence>MRISFRTGRIASVLALLGGTLLGGGLLAPPAQAAISFTKSVDKATASPGENVTYTLRYTCSITECTGGQILDTLPSNMQFVGWTPDLSSVDQAASTVPAPGAMGGTMNIKLQNLSPGTTATITVVMKYPNFTTPNGAGSTNTATMSATGETSQNASATTRAVVQPQYKVTKGVQTSSQDGRTVTYQFSACATDNVPNVDLDTSRLFDTLAPGAVVDTGRSPGWTQMAPGPNTWGYDIGPFVSGNGRGGCRLPGALVVYYPESDFPNGTTSTNGVDLLGDPIGPDGETTLDSASTTTGQFRPPATGVAVTAGKVWNDKVVSGDLNSLSLFATNTAAPATSLTITDPGAGTTENLYNWLYPQAIQLEAWNPNSIRLTLQYRLDGDPTWLTFTPSNPLDGSTRRWFTFGEGAGNPANDAIGIPAGRRLDGLQFTWNGPIPTGWSPGGSAQLVTQVATPGHDGRAAPVPLTNCVDTTATDGTDNAGANACASTTITRAANLGAAKTTVAGEVSAPGGKATFQVIPYNRSARDLDRPLVLFDLLPPGVVYLDGSARPDPSYPDAKAPESITVTPGPDGRQLLKMQWPAGAPDSTYLHDALAYRMLFDVQVADSIRSGELTNDVYVTVDRPTAPVACMYGGSDSGSTPDVLDLNGNGDTAEILCHASSKIQVDVPSVLRSFKEVKGDLDADYLSIGSTTPGGRISYRMTVRNDSPDPVSDFIAYDELPTPGDNYVLTQDAQRGSTWDPSLSEPIVGSDPTVVIEYTTDANPCVESVLVDRTGCNANAVWSTTFPAPGTATWFRVHRAGTMASGESFTLTWPMVAPYDAPDTEYAWNSFAFTATDNDGRQLLPAEPAKVGVAVKRVAESNNAVGDFVWVDKDGSGVQKPGDTGVAGVKVSLLDGNGQPVRDKDGRPVTTVTDTNGRYLFDKLPDGTYQVRFDLSTLPPGAKVTRRGAGTDPAKDSDADPATGLTQTVTVSGGQRNLDLDMGIVLQSSSPSPTASPSPTSSPTSSPTASPTSSSPSATSSSSSTSPTSPTSATSPTTTTSSASTVPSPTHSHSHKPTGEPLPDTGSSTADGLIAALGGLAVLGGLLLCLVAYRHPGRHS</sequence>
<dbReference type="RefSeq" id="WP_380224686.1">
    <property type="nucleotide sequence ID" value="NZ_JBHSOF010000007.1"/>
</dbReference>
<keyword evidence="3" id="KW-0732">Signal</keyword>
<protein>
    <submittedName>
        <fullName evidence="8">SdrD B-like domain-containing protein</fullName>
    </submittedName>
</protein>
<name>A0ABW0WXU6_9ACTN</name>
<reference evidence="9" key="1">
    <citation type="journal article" date="2019" name="Int. J. Syst. Evol. Microbiol.">
        <title>The Global Catalogue of Microorganisms (GCM) 10K type strain sequencing project: providing services to taxonomists for standard genome sequencing and annotation.</title>
        <authorList>
            <consortium name="The Broad Institute Genomics Platform"/>
            <consortium name="The Broad Institute Genome Sequencing Center for Infectious Disease"/>
            <person name="Wu L."/>
            <person name="Ma J."/>
        </authorList>
    </citation>
    <scope>NUCLEOTIDE SEQUENCE [LARGE SCALE GENOMIC DNA]</scope>
    <source>
        <strain evidence="9">CGMCC 4.1437</strain>
    </source>
</reference>
<dbReference type="NCBIfam" id="TIGR01451">
    <property type="entry name" value="B_ant_repeat"/>
    <property type="match status" value="1"/>
</dbReference>
<dbReference type="Proteomes" id="UP001595975">
    <property type="component" value="Unassembled WGS sequence"/>
</dbReference>
<comment type="subcellular location">
    <subcellularLocation>
        <location evidence="1">Secreted</location>
    </subcellularLocation>
</comment>
<feature type="compositionally biased region" description="Polar residues" evidence="4">
    <location>
        <begin position="965"/>
        <end position="976"/>
    </location>
</feature>
<feature type="domain" description="DUF11" evidence="6">
    <location>
        <begin position="36"/>
        <end position="157"/>
    </location>
</feature>
<dbReference type="Pfam" id="PF01345">
    <property type="entry name" value="DUF11"/>
    <property type="match status" value="1"/>
</dbReference>
<dbReference type="Pfam" id="PF17210">
    <property type="entry name" value="SdrD_B"/>
    <property type="match status" value="1"/>
</dbReference>
<dbReference type="InterPro" id="IPR051417">
    <property type="entry name" value="SDr/BOS_complex"/>
</dbReference>
<dbReference type="SUPFAM" id="SSF117074">
    <property type="entry name" value="Hypothetical protein PA1324"/>
    <property type="match status" value="1"/>
</dbReference>
<keyword evidence="5" id="KW-1133">Transmembrane helix</keyword>
<feature type="transmembrane region" description="Helical" evidence="5">
    <location>
        <begin position="1074"/>
        <end position="1094"/>
    </location>
</feature>
<dbReference type="InterPro" id="IPR033764">
    <property type="entry name" value="Sdr_B"/>
</dbReference>
<dbReference type="Gene3D" id="2.60.40.10">
    <property type="entry name" value="Immunoglobulins"/>
    <property type="match status" value="1"/>
</dbReference>
<organism evidence="8 9">
    <name type="scientific">Kitasatospora misakiensis</name>
    <dbReference type="NCBI Taxonomy" id="67330"/>
    <lineage>
        <taxon>Bacteria</taxon>
        <taxon>Bacillati</taxon>
        <taxon>Actinomycetota</taxon>
        <taxon>Actinomycetes</taxon>
        <taxon>Kitasatosporales</taxon>
        <taxon>Streptomycetaceae</taxon>
        <taxon>Kitasatospora</taxon>
    </lineage>
</organism>
<dbReference type="EMBL" id="JBHSOF010000007">
    <property type="protein sequence ID" value="MFC5663045.1"/>
    <property type="molecule type" value="Genomic_DNA"/>
</dbReference>